<dbReference type="EMBL" id="KQ101086">
    <property type="protein sequence ID" value="KMS93582.1"/>
    <property type="molecule type" value="Genomic_DNA"/>
</dbReference>
<gene>
    <name evidence="1" type="ORF">BVRB_030020</name>
</gene>
<name>A0A0J8B118_BETVV</name>
<protein>
    <submittedName>
        <fullName evidence="1">Uncharacterized protein</fullName>
    </submittedName>
</protein>
<reference evidence="1 2" key="1">
    <citation type="journal article" date="2014" name="Nature">
        <title>The genome of the recently domesticated crop plant sugar beet (Beta vulgaris).</title>
        <authorList>
            <person name="Dohm J.C."/>
            <person name="Minoche A.E."/>
            <person name="Holtgrawe D."/>
            <person name="Capella-Gutierrez S."/>
            <person name="Zakrzewski F."/>
            <person name="Tafer H."/>
            <person name="Rupp O."/>
            <person name="Sorensen T.R."/>
            <person name="Stracke R."/>
            <person name="Reinhardt R."/>
            <person name="Goesmann A."/>
            <person name="Kraft T."/>
            <person name="Schulz B."/>
            <person name="Stadler P.F."/>
            <person name="Schmidt T."/>
            <person name="Gabaldon T."/>
            <person name="Lehrach H."/>
            <person name="Weisshaar B."/>
            <person name="Himmelbauer H."/>
        </authorList>
    </citation>
    <scope>NUCLEOTIDE SEQUENCE [LARGE SCALE GENOMIC DNA]</scope>
    <source>
        <tissue evidence="1">Taproot</tissue>
    </source>
</reference>
<proteinExistence type="predicted"/>
<feature type="non-terminal residue" evidence="1">
    <location>
        <position position="46"/>
    </location>
</feature>
<organism evidence="1 2">
    <name type="scientific">Beta vulgaris subsp. vulgaris</name>
    <name type="common">Beet</name>
    <dbReference type="NCBI Taxonomy" id="3555"/>
    <lineage>
        <taxon>Eukaryota</taxon>
        <taxon>Viridiplantae</taxon>
        <taxon>Streptophyta</taxon>
        <taxon>Embryophyta</taxon>
        <taxon>Tracheophyta</taxon>
        <taxon>Spermatophyta</taxon>
        <taxon>Magnoliopsida</taxon>
        <taxon>eudicotyledons</taxon>
        <taxon>Gunneridae</taxon>
        <taxon>Pentapetalae</taxon>
        <taxon>Caryophyllales</taxon>
        <taxon>Chenopodiaceae</taxon>
        <taxon>Betoideae</taxon>
        <taxon>Beta</taxon>
    </lineage>
</organism>
<evidence type="ECO:0000313" key="1">
    <source>
        <dbReference type="EMBL" id="KMS93582.1"/>
    </source>
</evidence>
<sequence>MRTPSCDMMFKSSRITDMKTYTEQLKLSVSGNISLIAAPFSANAEY</sequence>
<dbReference type="Gramene" id="KMS93582">
    <property type="protein sequence ID" value="KMS93582"/>
    <property type="gene ID" value="BVRB_030020"/>
</dbReference>
<dbReference type="AlphaFoldDB" id="A0A0J8B118"/>
<keyword evidence="2" id="KW-1185">Reference proteome</keyword>
<dbReference type="Proteomes" id="UP000035740">
    <property type="component" value="Unassembled WGS sequence"/>
</dbReference>
<evidence type="ECO:0000313" key="2">
    <source>
        <dbReference type="Proteomes" id="UP000035740"/>
    </source>
</evidence>
<accession>A0A0J8B118</accession>